<sequence length="443" mass="50470">MMIRKSVDPFWVLALALILIIIGLSYKPFLIIGIIIASCYVFFRGAEGIYGLFLMLPFSPILKLSPGGMTFFNLLIAVYILRMIFFNEKSKVSIYQVLSVLALIIFSLFKIDNSSLIKLVDLLIYFVLAILVMNSKETIDIRKLLLFFIVGIITASVLGLFSDYVPGLDGFIRETQIELDDGDIFGRFSGIQTNPNFYTMDITIAIATLLYMIGMKKHHWYDYLMVAVLLGFGILSLSISFFLTIGGIFLLYFIYKLFQLSRISFDIKVFIRGMVVILFVLIIVSQLANIPYFDIYLRRIGVGSFVDQSLSDLTTGRSDIWSEYLNLYLSDWKIFLFGLGYSLEKYNLRQSHSYYLELLLHLGIIGSVVYFNVLIAVFKPFSIKIRGRLLCLLPLAALVMRGFAINLLFRENFIFYLIICALVMADDKDAGLNTYLSDGVDDE</sequence>
<feature type="transmembrane region" description="Helical" evidence="1">
    <location>
        <begin position="115"/>
        <end position="132"/>
    </location>
</feature>
<feature type="transmembrane region" description="Helical" evidence="1">
    <location>
        <begin position="197"/>
        <end position="214"/>
    </location>
</feature>
<feature type="transmembrane region" description="Helical" evidence="1">
    <location>
        <begin position="226"/>
        <end position="255"/>
    </location>
</feature>
<accession>A0A1F2PND4</accession>
<reference evidence="2 3" key="1">
    <citation type="submission" date="2015-09" db="EMBL/GenBank/DDBJ databases">
        <title>Genome sequence of Acetobacterium wieringae DSM 1911.</title>
        <authorList>
            <person name="Poehlein A."/>
            <person name="Bengelsdorf F.R."/>
            <person name="Schiel-Bengelsdorf B."/>
            <person name="Duerre P."/>
            <person name="Daniel R."/>
        </authorList>
    </citation>
    <scope>NUCLEOTIDE SEQUENCE [LARGE SCALE GENOMIC DNA]</scope>
    <source>
        <strain evidence="2 3">DSM 1911</strain>
    </source>
</reference>
<feature type="transmembrane region" description="Helical" evidence="1">
    <location>
        <begin position="92"/>
        <end position="109"/>
    </location>
</feature>
<feature type="transmembrane region" description="Helical" evidence="1">
    <location>
        <begin position="355"/>
        <end position="377"/>
    </location>
</feature>
<dbReference type="STRING" id="52694.ACWI_00480"/>
<gene>
    <name evidence="2" type="ORF">ACWI_00480</name>
</gene>
<dbReference type="OrthoDB" id="2803905at2"/>
<evidence type="ECO:0000313" key="2">
    <source>
        <dbReference type="EMBL" id="OFV72445.1"/>
    </source>
</evidence>
<evidence type="ECO:0000256" key="1">
    <source>
        <dbReference type="SAM" id="Phobius"/>
    </source>
</evidence>
<evidence type="ECO:0008006" key="4">
    <source>
        <dbReference type="Google" id="ProtNLM"/>
    </source>
</evidence>
<protein>
    <recommendedName>
        <fullName evidence="4">O-antigen ligase family protein</fullName>
    </recommendedName>
</protein>
<organism evidence="2 3">
    <name type="scientific">Acetobacterium wieringae</name>
    <dbReference type="NCBI Taxonomy" id="52694"/>
    <lineage>
        <taxon>Bacteria</taxon>
        <taxon>Bacillati</taxon>
        <taxon>Bacillota</taxon>
        <taxon>Clostridia</taxon>
        <taxon>Eubacteriales</taxon>
        <taxon>Eubacteriaceae</taxon>
        <taxon>Acetobacterium</taxon>
    </lineage>
</organism>
<keyword evidence="1" id="KW-0812">Transmembrane</keyword>
<feature type="transmembrane region" description="Helical" evidence="1">
    <location>
        <begin position="12"/>
        <end position="43"/>
    </location>
</feature>
<feature type="transmembrane region" description="Helical" evidence="1">
    <location>
        <begin position="144"/>
        <end position="161"/>
    </location>
</feature>
<keyword evidence="1" id="KW-1133">Transmembrane helix</keyword>
<proteinExistence type="predicted"/>
<feature type="transmembrane region" description="Helical" evidence="1">
    <location>
        <begin position="267"/>
        <end position="290"/>
    </location>
</feature>
<keyword evidence="1" id="KW-0472">Membrane</keyword>
<evidence type="ECO:0000313" key="3">
    <source>
        <dbReference type="Proteomes" id="UP000176244"/>
    </source>
</evidence>
<dbReference type="RefSeq" id="WP_070369443.1">
    <property type="nucleotide sequence ID" value="NZ_LKEU01000009.1"/>
</dbReference>
<feature type="transmembrane region" description="Helical" evidence="1">
    <location>
        <begin position="389"/>
        <end position="409"/>
    </location>
</feature>
<dbReference type="AlphaFoldDB" id="A0A1F2PND4"/>
<dbReference type="EMBL" id="LKEU01000009">
    <property type="protein sequence ID" value="OFV72445.1"/>
    <property type="molecule type" value="Genomic_DNA"/>
</dbReference>
<comment type="caution">
    <text evidence="2">The sequence shown here is derived from an EMBL/GenBank/DDBJ whole genome shotgun (WGS) entry which is preliminary data.</text>
</comment>
<name>A0A1F2PND4_9FIRM</name>
<feature type="transmembrane region" description="Helical" evidence="1">
    <location>
        <begin position="49"/>
        <end position="80"/>
    </location>
</feature>
<dbReference type="Proteomes" id="UP000176244">
    <property type="component" value="Unassembled WGS sequence"/>
</dbReference>